<dbReference type="GeneTree" id="ENSGT01150000289956"/>
<evidence type="ECO:0000256" key="5">
    <source>
        <dbReference type="ARBA" id="ARBA00043266"/>
    </source>
</evidence>
<dbReference type="Proteomes" id="UP000472263">
    <property type="component" value="Chromosome 17"/>
</dbReference>
<keyword evidence="1" id="KW-0732">Signal</keyword>
<dbReference type="InterPro" id="IPR003599">
    <property type="entry name" value="Ig_sub"/>
</dbReference>
<dbReference type="GO" id="GO:0042101">
    <property type="term" value="C:T cell receptor complex"/>
    <property type="evidence" value="ECO:0007669"/>
    <property type="project" value="UniProtKB-KW"/>
</dbReference>
<reference evidence="7" key="2">
    <citation type="submission" date="2025-08" db="UniProtKB">
        <authorList>
            <consortium name="Ensembl"/>
        </authorList>
    </citation>
    <scope>IDENTIFICATION</scope>
</reference>
<dbReference type="Pfam" id="PF07686">
    <property type="entry name" value="V-set"/>
    <property type="match status" value="1"/>
</dbReference>
<dbReference type="AlphaFoldDB" id="A0A667WQS9"/>
<dbReference type="PANTHER" id="PTHR19367:SF18">
    <property type="entry name" value="T CELL RECEPTOR ALPHA VARIABLE 16"/>
    <property type="match status" value="1"/>
</dbReference>
<dbReference type="Gene3D" id="2.60.40.10">
    <property type="entry name" value="Immunoglobulins"/>
    <property type="match status" value="1"/>
</dbReference>
<evidence type="ECO:0000256" key="3">
    <source>
        <dbReference type="ARBA" id="ARBA00023170"/>
    </source>
</evidence>
<dbReference type="SUPFAM" id="SSF48726">
    <property type="entry name" value="Immunoglobulin"/>
    <property type="match status" value="1"/>
</dbReference>
<evidence type="ECO:0000259" key="6">
    <source>
        <dbReference type="PROSITE" id="PS50835"/>
    </source>
</evidence>
<feature type="domain" description="Ig-like" evidence="6">
    <location>
        <begin position="15"/>
        <end position="107"/>
    </location>
</feature>
<keyword evidence="4" id="KW-0393">Immunoglobulin domain</keyword>
<dbReference type="PROSITE" id="PS50835">
    <property type="entry name" value="IG_LIKE"/>
    <property type="match status" value="1"/>
</dbReference>
<dbReference type="InParanoid" id="A0A667WQS9"/>
<dbReference type="InterPro" id="IPR013106">
    <property type="entry name" value="Ig_V-set"/>
</dbReference>
<reference evidence="7" key="3">
    <citation type="submission" date="2025-09" db="UniProtKB">
        <authorList>
            <consortium name="Ensembl"/>
        </authorList>
    </citation>
    <scope>IDENTIFICATION</scope>
</reference>
<sequence>MMAIVGEKDYGGRISKIKVQPGAVAAVEGSLVTLSCKYSGSSPDLFWFIQSSGRPPVFVLRTDRYTTGTDQQAFGGRFQSHDSSTELTITGLTLADTALYYCALDTQ</sequence>
<accession>A0A667WQS9</accession>
<proteinExistence type="predicted"/>
<keyword evidence="3" id="KW-0675">Receptor</keyword>
<organism evidence="7 8">
    <name type="scientific">Myripristis murdjan</name>
    <name type="common">pinecone soldierfish</name>
    <dbReference type="NCBI Taxonomy" id="586833"/>
    <lineage>
        <taxon>Eukaryota</taxon>
        <taxon>Metazoa</taxon>
        <taxon>Chordata</taxon>
        <taxon>Craniata</taxon>
        <taxon>Vertebrata</taxon>
        <taxon>Euteleostomi</taxon>
        <taxon>Actinopterygii</taxon>
        <taxon>Neopterygii</taxon>
        <taxon>Teleostei</taxon>
        <taxon>Neoteleostei</taxon>
        <taxon>Acanthomorphata</taxon>
        <taxon>Holocentriformes</taxon>
        <taxon>Holocentridae</taxon>
        <taxon>Myripristis</taxon>
    </lineage>
</organism>
<evidence type="ECO:0000256" key="4">
    <source>
        <dbReference type="ARBA" id="ARBA00023319"/>
    </source>
</evidence>
<evidence type="ECO:0000256" key="2">
    <source>
        <dbReference type="ARBA" id="ARBA00023130"/>
    </source>
</evidence>
<dbReference type="InterPro" id="IPR007110">
    <property type="entry name" value="Ig-like_dom"/>
</dbReference>
<dbReference type="InterPro" id="IPR051287">
    <property type="entry name" value="TCR_variable_region"/>
</dbReference>
<evidence type="ECO:0000313" key="8">
    <source>
        <dbReference type="Proteomes" id="UP000472263"/>
    </source>
</evidence>
<evidence type="ECO:0000313" key="7">
    <source>
        <dbReference type="Ensembl" id="ENSMMDP00005004582.1"/>
    </source>
</evidence>
<dbReference type="SMART" id="SM00406">
    <property type="entry name" value="IGv"/>
    <property type="match status" value="1"/>
</dbReference>
<dbReference type="InterPro" id="IPR036179">
    <property type="entry name" value="Ig-like_dom_sf"/>
</dbReference>
<evidence type="ECO:0000256" key="1">
    <source>
        <dbReference type="ARBA" id="ARBA00022729"/>
    </source>
</evidence>
<dbReference type="PANTHER" id="PTHR19367">
    <property type="entry name" value="T-CELL RECEPTOR ALPHA CHAIN V REGION"/>
    <property type="match status" value="1"/>
</dbReference>
<keyword evidence="2" id="KW-1064">Adaptive immunity</keyword>
<dbReference type="SMART" id="SM00409">
    <property type="entry name" value="IG"/>
    <property type="match status" value="1"/>
</dbReference>
<keyword evidence="8" id="KW-1185">Reference proteome</keyword>
<protein>
    <recommendedName>
        <fullName evidence="6">Ig-like domain-containing protein</fullName>
    </recommendedName>
</protein>
<keyword evidence="5" id="KW-1279">T cell receptor</keyword>
<dbReference type="InterPro" id="IPR013783">
    <property type="entry name" value="Ig-like_fold"/>
</dbReference>
<dbReference type="Ensembl" id="ENSMMDT00005004701.1">
    <property type="protein sequence ID" value="ENSMMDP00005004582.1"/>
    <property type="gene ID" value="ENSMMDG00005002487.1"/>
</dbReference>
<keyword evidence="5" id="KW-0391">Immunity</keyword>
<name>A0A667WQS9_9TELE</name>
<dbReference type="GO" id="GO:0002250">
    <property type="term" value="P:adaptive immune response"/>
    <property type="evidence" value="ECO:0007669"/>
    <property type="project" value="UniProtKB-KW"/>
</dbReference>
<reference evidence="7" key="1">
    <citation type="submission" date="2019-06" db="EMBL/GenBank/DDBJ databases">
        <authorList>
            <consortium name="Wellcome Sanger Institute Data Sharing"/>
        </authorList>
    </citation>
    <scope>NUCLEOTIDE SEQUENCE [LARGE SCALE GENOMIC DNA]</scope>
</reference>